<dbReference type="STRING" id="205917.A0A4Y9XX58"/>
<dbReference type="Proteomes" id="UP000298327">
    <property type="component" value="Unassembled WGS sequence"/>
</dbReference>
<keyword evidence="3" id="KW-1185">Reference proteome</keyword>
<organism evidence="2 3">
    <name type="scientific">Dentipellis fragilis</name>
    <dbReference type="NCBI Taxonomy" id="205917"/>
    <lineage>
        <taxon>Eukaryota</taxon>
        <taxon>Fungi</taxon>
        <taxon>Dikarya</taxon>
        <taxon>Basidiomycota</taxon>
        <taxon>Agaricomycotina</taxon>
        <taxon>Agaricomycetes</taxon>
        <taxon>Russulales</taxon>
        <taxon>Hericiaceae</taxon>
        <taxon>Dentipellis</taxon>
    </lineage>
</organism>
<gene>
    <name evidence="2" type="ORF">EVG20_g9610</name>
</gene>
<feature type="region of interest" description="Disordered" evidence="1">
    <location>
        <begin position="1"/>
        <end position="39"/>
    </location>
</feature>
<protein>
    <submittedName>
        <fullName evidence="2">Uncharacterized protein</fullName>
    </submittedName>
</protein>
<comment type="caution">
    <text evidence="2">The sequence shown here is derived from an EMBL/GenBank/DDBJ whole genome shotgun (WGS) entry which is preliminary data.</text>
</comment>
<evidence type="ECO:0000256" key="1">
    <source>
        <dbReference type="SAM" id="MobiDB-lite"/>
    </source>
</evidence>
<evidence type="ECO:0000313" key="3">
    <source>
        <dbReference type="Proteomes" id="UP000298327"/>
    </source>
</evidence>
<feature type="compositionally biased region" description="Low complexity" evidence="1">
    <location>
        <begin position="1"/>
        <end position="18"/>
    </location>
</feature>
<dbReference type="OrthoDB" id="1734943at2759"/>
<evidence type="ECO:0000313" key="2">
    <source>
        <dbReference type="EMBL" id="TFY54675.1"/>
    </source>
</evidence>
<proteinExistence type="predicted"/>
<feature type="non-terminal residue" evidence="2">
    <location>
        <position position="322"/>
    </location>
</feature>
<reference evidence="2 3" key="1">
    <citation type="submission" date="2019-02" db="EMBL/GenBank/DDBJ databases">
        <title>Genome sequencing of the rare red list fungi Dentipellis fragilis.</title>
        <authorList>
            <person name="Buettner E."/>
            <person name="Kellner H."/>
        </authorList>
    </citation>
    <scope>NUCLEOTIDE SEQUENCE [LARGE SCALE GENOMIC DNA]</scope>
    <source>
        <strain evidence="2 3">DSM 105465</strain>
    </source>
</reference>
<sequence>MMHSLRPSSIFRPSSRPTSPSPVPTPTRSDTPASGDRAPRAITKLSLTTFRRPSPAPSPLPTAAIVQDGSYLDVLGLRLSEAVSKALAQPSGPAAPGELLNGRRPVPAGRGQALGSLIATELNASRDNPHLRKAILRCLQRPLSTLLTKLSAYLLPLLSSPAFLDPPVPTTHNPSLNPTQNHAIALANFAGEMLESFDDLGLGLDNDPRGDGLKGVRDTLTSTVMRVVNPLSAGIRDDLLGLISGLENTPTTVAPAAVAPKAVPLARVGSGAQHPSIVALQGITPVYSRALSRYFVTTASQSSLATILISLIWHGLSALAYR</sequence>
<accession>A0A4Y9XX58</accession>
<dbReference type="EMBL" id="SEOQ01001000">
    <property type="protein sequence ID" value="TFY54675.1"/>
    <property type="molecule type" value="Genomic_DNA"/>
</dbReference>
<dbReference type="AlphaFoldDB" id="A0A4Y9XX58"/>
<name>A0A4Y9XX58_9AGAM</name>